<feature type="binding site" evidence="15">
    <location>
        <position position="339"/>
    </location>
    <ligand>
        <name>S-adenosyl-L-methionine</name>
        <dbReference type="ChEBI" id="CHEBI:59789"/>
    </ligand>
</feature>
<keyword evidence="1" id="KW-0963">Cytoplasm</keyword>
<dbReference type="PANTHER" id="PTHR30004:SF5">
    <property type="entry name" value="4-HYDROXYTHREONINE-4-PHOSPHATE DEHYDROGENASE"/>
    <property type="match status" value="1"/>
</dbReference>
<feature type="binding site" evidence="15">
    <location>
        <position position="412"/>
    </location>
    <ligand>
        <name>S-adenosyl-L-methionine</name>
        <dbReference type="ChEBI" id="CHEBI:59789"/>
    </ligand>
</feature>
<evidence type="ECO:0000256" key="6">
    <source>
        <dbReference type="ARBA" id="ARBA00022723"/>
    </source>
</evidence>
<evidence type="ECO:0000256" key="11">
    <source>
        <dbReference type="ARBA" id="ARBA00023002"/>
    </source>
</evidence>
<dbReference type="InterPro" id="IPR020598">
    <property type="entry name" value="rRNA_Ade_methylase_Trfase_N"/>
</dbReference>
<dbReference type="HAMAP" id="MF_00536">
    <property type="entry name" value="PdxA"/>
    <property type="match status" value="1"/>
</dbReference>
<keyword evidence="14" id="KW-0170">Cobalt</keyword>
<dbReference type="Gene3D" id="3.40.50.150">
    <property type="entry name" value="Vaccinia Virus protein VP39"/>
    <property type="match status" value="1"/>
</dbReference>
<keyword evidence="2" id="KW-0698">rRNA processing</keyword>
<keyword evidence="6" id="KW-0479">Metal-binding</keyword>
<dbReference type="GO" id="GO:0008615">
    <property type="term" value="P:pyridoxine biosynthetic process"/>
    <property type="evidence" value="ECO:0007669"/>
    <property type="project" value="UniProtKB-KW"/>
</dbReference>
<dbReference type="InterPro" id="IPR011530">
    <property type="entry name" value="rRNA_adenine_dimethylase"/>
</dbReference>
<gene>
    <name evidence="17" type="ORF">GWI33_011667</name>
</gene>
<keyword evidence="3 15" id="KW-0489">Methyltransferase</keyword>
<evidence type="ECO:0000256" key="14">
    <source>
        <dbReference type="ARBA" id="ARBA00023285"/>
    </source>
</evidence>
<evidence type="ECO:0000256" key="15">
    <source>
        <dbReference type="PROSITE-ProRule" id="PRU01026"/>
    </source>
</evidence>
<dbReference type="Pfam" id="PF00398">
    <property type="entry name" value="RrnaAD"/>
    <property type="match status" value="1"/>
</dbReference>
<dbReference type="InterPro" id="IPR037510">
    <property type="entry name" value="PdxA"/>
</dbReference>
<evidence type="ECO:0000256" key="2">
    <source>
        <dbReference type="ARBA" id="ARBA00022552"/>
    </source>
</evidence>
<feature type="domain" description="Ribosomal RNA adenine methylase transferase N-terminal" evidence="16">
    <location>
        <begin position="346"/>
        <end position="517"/>
    </location>
</feature>
<evidence type="ECO:0000256" key="12">
    <source>
        <dbReference type="ARBA" id="ARBA00023027"/>
    </source>
</evidence>
<dbReference type="AlphaFoldDB" id="A0A834MEN0"/>
<keyword evidence="13" id="KW-0664">Pyridoxine biosynthesis</keyword>
<keyword evidence="8" id="KW-0460">Magnesium</keyword>
<feature type="binding site" evidence="15">
    <location>
        <position position="432"/>
    </location>
    <ligand>
        <name>S-adenosyl-L-methionine</name>
        <dbReference type="ChEBI" id="CHEBI:59789"/>
    </ligand>
</feature>
<dbReference type="Gene3D" id="1.10.8.100">
    <property type="entry name" value="Ribosomal RNA adenine dimethylase-like, domain 2"/>
    <property type="match status" value="1"/>
</dbReference>
<dbReference type="Pfam" id="PF04166">
    <property type="entry name" value="PdxA"/>
    <property type="match status" value="1"/>
</dbReference>
<protein>
    <recommendedName>
        <fullName evidence="16">Ribosomal RNA adenine methylase transferase N-terminal domain-containing protein</fullName>
    </recommendedName>
</protein>
<keyword evidence="18" id="KW-1185">Reference proteome</keyword>
<comment type="similarity">
    <text evidence="15">Belongs to the class I-like SAM-binding methyltransferase superfamily. rRNA adenine N(6)-methyltransferase family.</text>
</comment>
<dbReference type="GO" id="GO:0046872">
    <property type="term" value="F:metal ion binding"/>
    <property type="evidence" value="ECO:0007669"/>
    <property type="project" value="UniProtKB-KW"/>
</dbReference>
<dbReference type="InterPro" id="IPR005255">
    <property type="entry name" value="PdxA_fam"/>
</dbReference>
<dbReference type="InterPro" id="IPR029063">
    <property type="entry name" value="SAM-dependent_MTases_sf"/>
</dbReference>
<keyword evidence="7" id="KW-0862">Zinc</keyword>
<sequence>MNLSLPLYVTSGEPAGIGVDICLDLAQRVDERPVVVLVDRDLIQQRAKQLNKHVEFIDYVGQTSPSAVGQLYIQHLRLNTTVHAGQLDVNNADYVIRQLAFAADMALQGKSVGIVTAPVQKSVINEAGLIFSGHTEFFQERAGVARVVMMLATKSLRVALVTTHLPLRQVADAITPQRLQQVIDILVHDLKTKFAITEPRILVCGLNPHAGEGGYLGDEEIKIINPVLKSYQQQGLAISDALPADTLFTPEHLQHADAILAMYHDQGLPVLKSQGFGEAINITLGLPFIRTSVDHGTALTLAGTGLAKSSSLMENFMYQINALNPKDEGHKARKRFGQNFLHDQRVIEKIVRAVNPRRDDHLVEIGPGLAALTSPLIAEVDYLNVVELDRDLAAGLPERVPYPERLNIIEADALKFDFSSLSKDKPLRIVGNLPYNISTPLLFHLVQQGANIQDMHFMLQKEVVERITAQPNTKEYGRLSVMLQYYCKANYLFEVPAGAFNPPPKVTSAVFRLEPYIEKPIQAQNEKNFAALVAHVFTQRRKTLRNSLKGKLDDAAFERANVDPMARPENLTLEQFVALSDASIESF</sequence>
<evidence type="ECO:0000313" key="18">
    <source>
        <dbReference type="Proteomes" id="UP000625711"/>
    </source>
</evidence>
<name>A0A834MEN0_RHYFE</name>
<dbReference type="PROSITE" id="PS01131">
    <property type="entry name" value="RRNA_A_DIMETH"/>
    <property type="match status" value="1"/>
</dbReference>
<dbReference type="Gene3D" id="3.40.718.10">
    <property type="entry name" value="Isopropylmalate Dehydrogenase"/>
    <property type="match status" value="1"/>
</dbReference>
<dbReference type="InterPro" id="IPR023165">
    <property type="entry name" value="rRNA_Ade_diMease-like_C"/>
</dbReference>
<dbReference type="InterPro" id="IPR001737">
    <property type="entry name" value="KsgA/Erm"/>
</dbReference>
<comment type="caution">
    <text evidence="17">The sequence shown here is derived from an EMBL/GenBank/DDBJ whole genome shotgun (WGS) entry which is preliminary data.</text>
</comment>
<keyword evidence="5 15" id="KW-0949">S-adenosyl-L-methionine</keyword>
<evidence type="ECO:0000256" key="13">
    <source>
        <dbReference type="ARBA" id="ARBA00023096"/>
    </source>
</evidence>
<keyword evidence="9" id="KW-0521">NADP</keyword>
<dbReference type="GO" id="GO:0051287">
    <property type="term" value="F:NAD binding"/>
    <property type="evidence" value="ECO:0007669"/>
    <property type="project" value="InterPro"/>
</dbReference>
<accession>A0A834MEN0</accession>
<dbReference type="GO" id="GO:0003723">
    <property type="term" value="F:RNA binding"/>
    <property type="evidence" value="ECO:0007669"/>
    <property type="project" value="UniProtKB-UniRule"/>
</dbReference>
<dbReference type="FunFam" id="1.10.8.100:FF:000001">
    <property type="entry name" value="Ribosomal RNA small subunit methyltransferase A"/>
    <property type="match status" value="1"/>
</dbReference>
<organism evidence="17 18">
    <name type="scientific">Rhynchophorus ferrugineus</name>
    <name type="common">Red palm weevil</name>
    <name type="synonym">Curculio ferrugineus</name>
    <dbReference type="NCBI Taxonomy" id="354439"/>
    <lineage>
        <taxon>Eukaryota</taxon>
        <taxon>Metazoa</taxon>
        <taxon>Ecdysozoa</taxon>
        <taxon>Arthropoda</taxon>
        <taxon>Hexapoda</taxon>
        <taxon>Insecta</taxon>
        <taxon>Pterygota</taxon>
        <taxon>Neoptera</taxon>
        <taxon>Endopterygota</taxon>
        <taxon>Coleoptera</taxon>
        <taxon>Polyphaga</taxon>
        <taxon>Cucujiformia</taxon>
        <taxon>Curculionidae</taxon>
        <taxon>Dryophthorinae</taxon>
        <taxon>Rhynchophorus</taxon>
    </lineage>
</organism>
<evidence type="ECO:0000256" key="8">
    <source>
        <dbReference type="ARBA" id="ARBA00022842"/>
    </source>
</evidence>
<dbReference type="NCBIfam" id="TIGR00557">
    <property type="entry name" value="pdxA"/>
    <property type="match status" value="1"/>
</dbReference>
<evidence type="ECO:0000256" key="4">
    <source>
        <dbReference type="ARBA" id="ARBA00022679"/>
    </source>
</evidence>
<proteinExistence type="inferred from homology"/>
<dbReference type="SMART" id="SM00650">
    <property type="entry name" value="rADc"/>
    <property type="match status" value="1"/>
</dbReference>
<evidence type="ECO:0000313" key="17">
    <source>
        <dbReference type="EMBL" id="KAF7275489.1"/>
    </source>
</evidence>
<evidence type="ECO:0000256" key="9">
    <source>
        <dbReference type="ARBA" id="ARBA00022857"/>
    </source>
</evidence>
<dbReference type="PANTHER" id="PTHR30004">
    <property type="entry name" value="4-HYDROXYTHREONINE-4-PHOSPHATE DEHYDROGENASE"/>
    <property type="match status" value="1"/>
</dbReference>
<evidence type="ECO:0000256" key="1">
    <source>
        <dbReference type="ARBA" id="ARBA00022490"/>
    </source>
</evidence>
<dbReference type="GO" id="GO:0050570">
    <property type="term" value="F:4-hydroxythreonine-4-phosphate dehydrogenase activity"/>
    <property type="evidence" value="ECO:0007669"/>
    <property type="project" value="InterPro"/>
</dbReference>
<evidence type="ECO:0000259" key="16">
    <source>
        <dbReference type="SMART" id="SM00650"/>
    </source>
</evidence>
<evidence type="ECO:0000256" key="3">
    <source>
        <dbReference type="ARBA" id="ARBA00022603"/>
    </source>
</evidence>
<evidence type="ECO:0000256" key="10">
    <source>
        <dbReference type="ARBA" id="ARBA00022884"/>
    </source>
</evidence>
<dbReference type="InterPro" id="IPR020596">
    <property type="entry name" value="rRNA_Ade_Mease_Trfase_CS"/>
</dbReference>
<dbReference type="GO" id="GO:0000179">
    <property type="term" value="F:rRNA (adenine-N6,N6-)-dimethyltransferase activity"/>
    <property type="evidence" value="ECO:0007669"/>
    <property type="project" value="UniProtKB-UniRule"/>
</dbReference>
<feature type="binding site" evidence="15">
    <location>
        <position position="366"/>
    </location>
    <ligand>
        <name>S-adenosyl-L-methionine</name>
        <dbReference type="ChEBI" id="CHEBI:59789"/>
    </ligand>
</feature>
<feature type="binding site" evidence="15">
    <location>
        <position position="387"/>
    </location>
    <ligand>
        <name>S-adenosyl-L-methionine</name>
        <dbReference type="ChEBI" id="CHEBI:59789"/>
    </ligand>
</feature>
<feature type="binding site" evidence="15">
    <location>
        <position position="341"/>
    </location>
    <ligand>
        <name>S-adenosyl-L-methionine</name>
        <dbReference type="ChEBI" id="CHEBI:59789"/>
    </ligand>
</feature>
<dbReference type="Proteomes" id="UP000625711">
    <property type="component" value="Unassembled WGS sequence"/>
</dbReference>
<dbReference type="SUPFAM" id="SSF53659">
    <property type="entry name" value="Isocitrate/Isopropylmalate dehydrogenase-like"/>
    <property type="match status" value="1"/>
</dbReference>
<dbReference type="OrthoDB" id="74991at2759"/>
<reference evidence="17" key="1">
    <citation type="submission" date="2020-08" db="EMBL/GenBank/DDBJ databases">
        <title>Genome sequencing and assembly of the red palm weevil Rhynchophorus ferrugineus.</title>
        <authorList>
            <person name="Dias G.B."/>
            <person name="Bergman C.M."/>
            <person name="Manee M."/>
        </authorList>
    </citation>
    <scope>NUCLEOTIDE SEQUENCE</scope>
    <source>
        <strain evidence="17">AA-2017</strain>
        <tissue evidence="17">Whole larva</tissue>
    </source>
</reference>
<dbReference type="GO" id="GO:0042823">
    <property type="term" value="P:pyridoxal phosphate biosynthetic process"/>
    <property type="evidence" value="ECO:0007669"/>
    <property type="project" value="InterPro"/>
</dbReference>
<dbReference type="HAMAP" id="MF_00607">
    <property type="entry name" value="16SrRNA_methyltr_A"/>
    <property type="match status" value="1"/>
</dbReference>
<keyword evidence="4 15" id="KW-0808">Transferase</keyword>
<dbReference type="SUPFAM" id="SSF53335">
    <property type="entry name" value="S-adenosyl-L-methionine-dependent methyltransferases"/>
    <property type="match status" value="1"/>
</dbReference>
<keyword evidence="12" id="KW-0520">NAD</keyword>
<dbReference type="PROSITE" id="PS51689">
    <property type="entry name" value="SAM_RNA_A_N6_MT"/>
    <property type="match status" value="1"/>
</dbReference>
<keyword evidence="11" id="KW-0560">Oxidoreductase</keyword>
<dbReference type="EMBL" id="JAACXV010010228">
    <property type="protein sequence ID" value="KAF7275489.1"/>
    <property type="molecule type" value="Genomic_DNA"/>
</dbReference>
<evidence type="ECO:0000256" key="7">
    <source>
        <dbReference type="ARBA" id="ARBA00022833"/>
    </source>
</evidence>
<dbReference type="NCBIfam" id="TIGR00755">
    <property type="entry name" value="ksgA"/>
    <property type="match status" value="1"/>
</dbReference>
<keyword evidence="10 15" id="KW-0694">RNA-binding</keyword>
<evidence type="ECO:0000256" key="5">
    <source>
        <dbReference type="ARBA" id="ARBA00022691"/>
    </source>
</evidence>